<proteinExistence type="predicted"/>
<evidence type="ECO:0000313" key="1">
    <source>
        <dbReference type="EMBL" id="GAA0382700.1"/>
    </source>
</evidence>
<dbReference type="Proteomes" id="UP001500340">
    <property type="component" value="Unassembled WGS sequence"/>
</dbReference>
<name>A0ABP3HWL0_9BACL</name>
<organism evidence="1 2">
    <name type="scientific">Paenibacillus motobuensis</name>
    <dbReference type="NCBI Taxonomy" id="295324"/>
    <lineage>
        <taxon>Bacteria</taxon>
        <taxon>Bacillati</taxon>
        <taxon>Bacillota</taxon>
        <taxon>Bacilli</taxon>
        <taxon>Bacillales</taxon>
        <taxon>Paenibacillaceae</taxon>
        <taxon>Paenibacillus</taxon>
    </lineage>
</organism>
<dbReference type="RefSeq" id="WP_343858807.1">
    <property type="nucleotide sequence ID" value="NZ_BAAACX010000007.1"/>
</dbReference>
<keyword evidence="2" id="KW-1185">Reference proteome</keyword>
<protein>
    <submittedName>
        <fullName evidence="1">Uncharacterized protein</fullName>
    </submittedName>
</protein>
<gene>
    <name evidence="1" type="ORF">GCM10008933_12330</name>
</gene>
<sequence length="223" mass="23749">MSTWSDAPKIQGPPQTGDVAVLLDYVKKLANITAKMAKDLEFILNGNVAFDNIRTNGIEAKNIKAGSITTEKLQAGSVTADKIMVNELSAISANLGHIIAGLIESVEIYGSYIATRRGGYPRAEMSQTEDMFSTYASPSSYVKMAAVGTANGSPQLTLSGGGDSVILYQQSQRSLLHSTKNLMVSSSYDIELSPSSRGRVWVSFAQLCDNDTGKSLSELLGLG</sequence>
<accession>A0ABP3HWL0</accession>
<evidence type="ECO:0000313" key="2">
    <source>
        <dbReference type="Proteomes" id="UP001500340"/>
    </source>
</evidence>
<comment type="caution">
    <text evidence="1">The sequence shown here is derived from an EMBL/GenBank/DDBJ whole genome shotgun (WGS) entry which is preliminary data.</text>
</comment>
<reference evidence="2" key="1">
    <citation type="journal article" date="2019" name="Int. J. Syst. Evol. Microbiol.">
        <title>The Global Catalogue of Microorganisms (GCM) 10K type strain sequencing project: providing services to taxonomists for standard genome sequencing and annotation.</title>
        <authorList>
            <consortium name="The Broad Institute Genomics Platform"/>
            <consortium name="The Broad Institute Genome Sequencing Center for Infectious Disease"/>
            <person name="Wu L."/>
            <person name="Ma J."/>
        </authorList>
    </citation>
    <scope>NUCLEOTIDE SEQUENCE [LARGE SCALE GENOMIC DNA]</scope>
    <source>
        <strain evidence="2">JCM 12774</strain>
    </source>
</reference>
<dbReference type="EMBL" id="BAAACX010000007">
    <property type="protein sequence ID" value="GAA0382700.1"/>
    <property type="molecule type" value="Genomic_DNA"/>
</dbReference>